<dbReference type="InterPro" id="IPR036388">
    <property type="entry name" value="WH-like_DNA-bd_sf"/>
</dbReference>
<dbReference type="RefSeq" id="WP_011654245.1">
    <property type="nucleotide sequence ID" value="NZ_JAAXRZ010000018.1"/>
</dbReference>
<dbReference type="InterPro" id="IPR018490">
    <property type="entry name" value="cNMP-bd_dom_sf"/>
</dbReference>
<dbReference type="InterPro" id="IPR050397">
    <property type="entry name" value="Env_Response_Regulators"/>
</dbReference>
<dbReference type="EMBL" id="JACHXX010000019">
    <property type="protein sequence ID" value="MBB3166634.1"/>
    <property type="molecule type" value="Genomic_DNA"/>
</dbReference>
<name>A0A1S9GTT4_9HYPH</name>
<evidence type="ECO:0000259" key="4">
    <source>
        <dbReference type="PROSITE" id="PS50042"/>
    </source>
</evidence>
<dbReference type="PANTHER" id="PTHR24567:SF74">
    <property type="entry name" value="HTH-TYPE TRANSCRIPTIONAL REGULATOR ARCR"/>
    <property type="match status" value="1"/>
</dbReference>
<comment type="caution">
    <text evidence="7">The sequence shown here is derived from an EMBL/GenBank/DDBJ whole genome shotgun (WGS) entry which is preliminary data.</text>
</comment>
<dbReference type="InterPro" id="IPR000595">
    <property type="entry name" value="cNMP-bd_dom"/>
</dbReference>
<keyword evidence="1" id="KW-0805">Transcription regulation</keyword>
<evidence type="ECO:0000313" key="8">
    <source>
        <dbReference type="Proteomes" id="UP000295021"/>
    </source>
</evidence>
<dbReference type="InterPro" id="IPR014710">
    <property type="entry name" value="RmlC-like_jellyroll"/>
</dbReference>
<dbReference type="GO" id="GO:0005829">
    <property type="term" value="C:cytosol"/>
    <property type="evidence" value="ECO:0007669"/>
    <property type="project" value="TreeGrafter"/>
</dbReference>
<evidence type="ECO:0000256" key="2">
    <source>
        <dbReference type="ARBA" id="ARBA00023125"/>
    </source>
</evidence>
<gene>
    <name evidence="7" type="ORF">EV131_11965</name>
    <name evidence="6" type="ORF">FHS25_007152</name>
</gene>
<organism evidence="7 8">
    <name type="scientific">Rhizobium laguerreae</name>
    <dbReference type="NCBI Taxonomy" id="1076926"/>
    <lineage>
        <taxon>Bacteria</taxon>
        <taxon>Pseudomonadati</taxon>
        <taxon>Pseudomonadota</taxon>
        <taxon>Alphaproteobacteria</taxon>
        <taxon>Hyphomicrobiales</taxon>
        <taxon>Rhizobiaceae</taxon>
        <taxon>Rhizobium/Agrobacterium group</taxon>
        <taxon>Rhizobium</taxon>
    </lineage>
</organism>
<keyword evidence="9" id="KW-1185">Reference proteome</keyword>
<dbReference type="PROSITE" id="PS50042">
    <property type="entry name" value="CNMP_BINDING_3"/>
    <property type="match status" value="1"/>
</dbReference>
<dbReference type="SMART" id="SM00419">
    <property type="entry name" value="HTH_CRP"/>
    <property type="match status" value="1"/>
</dbReference>
<dbReference type="EMBL" id="SMBI01000019">
    <property type="protein sequence ID" value="TCU15518.1"/>
    <property type="molecule type" value="Genomic_DNA"/>
</dbReference>
<proteinExistence type="predicted"/>
<keyword evidence="2" id="KW-0238">DNA-binding</keyword>
<feature type="domain" description="HTH crp-type" evidence="5">
    <location>
        <begin position="147"/>
        <end position="217"/>
    </location>
</feature>
<sequence>MLAKNSMLLQSDLFAGLDQATVEQFTGTAEFRTFAADEKIVAEGQQESFVYCVMNGFVRLSKSESAGREADICVCEPGDTFGEYLLAGGGSYAYSARSADGAEVALFALAELQAFADQHPVVHRNVMRIMGRHLLGAMDCIAGDRLLTAAQRVANYLMSRCPASAATSRVTFRLPYRKRILAGKLGLAPEALSRAFAALAPSGVEVRGKVVLVDSVDLLREAC</sequence>
<dbReference type="PROSITE" id="PS51063">
    <property type="entry name" value="HTH_CRP_2"/>
    <property type="match status" value="1"/>
</dbReference>
<dbReference type="CDD" id="cd00038">
    <property type="entry name" value="CAP_ED"/>
    <property type="match status" value="1"/>
</dbReference>
<accession>A0A1S9GTT4</accession>
<protein>
    <submittedName>
        <fullName evidence="7">CRP-like cAMP-binding protein</fullName>
    </submittedName>
</protein>
<dbReference type="GO" id="GO:0003700">
    <property type="term" value="F:DNA-binding transcription factor activity"/>
    <property type="evidence" value="ECO:0007669"/>
    <property type="project" value="TreeGrafter"/>
</dbReference>
<dbReference type="InterPro" id="IPR012318">
    <property type="entry name" value="HTH_CRP"/>
</dbReference>
<dbReference type="Gene3D" id="2.60.120.10">
    <property type="entry name" value="Jelly Rolls"/>
    <property type="match status" value="1"/>
</dbReference>
<dbReference type="GO" id="GO:0003677">
    <property type="term" value="F:DNA binding"/>
    <property type="evidence" value="ECO:0007669"/>
    <property type="project" value="UniProtKB-KW"/>
</dbReference>
<evidence type="ECO:0000313" key="6">
    <source>
        <dbReference type="EMBL" id="MBB3166634.1"/>
    </source>
</evidence>
<dbReference type="SUPFAM" id="SSF51206">
    <property type="entry name" value="cAMP-binding domain-like"/>
    <property type="match status" value="1"/>
</dbReference>
<dbReference type="Pfam" id="PF00027">
    <property type="entry name" value="cNMP_binding"/>
    <property type="match status" value="1"/>
</dbReference>
<dbReference type="Pfam" id="PF13545">
    <property type="entry name" value="HTH_Crp_2"/>
    <property type="match status" value="1"/>
</dbReference>
<keyword evidence="3" id="KW-0804">Transcription</keyword>
<dbReference type="GeneID" id="303210462"/>
<reference evidence="6 9" key="2">
    <citation type="submission" date="2020-08" db="EMBL/GenBank/DDBJ databases">
        <title>Genomic Encyclopedia of Type Strains, Phase III (KMG-III): the genomes of soil and plant-associated and newly described type strains.</title>
        <authorList>
            <person name="Whitman W."/>
        </authorList>
    </citation>
    <scope>NUCLEOTIDE SEQUENCE [LARGE SCALE GENOMIC DNA]</scope>
    <source>
        <strain evidence="6 9">CECT 8280</strain>
    </source>
</reference>
<evidence type="ECO:0000313" key="7">
    <source>
        <dbReference type="EMBL" id="TCU15518.1"/>
    </source>
</evidence>
<dbReference type="AlphaFoldDB" id="A0A1S9GTT4"/>
<feature type="domain" description="Cyclic nucleotide-binding" evidence="4">
    <location>
        <begin position="13"/>
        <end position="99"/>
    </location>
</feature>
<dbReference type="Proteomes" id="UP000295021">
    <property type="component" value="Unassembled WGS sequence"/>
</dbReference>
<evidence type="ECO:0000259" key="5">
    <source>
        <dbReference type="PROSITE" id="PS51063"/>
    </source>
</evidence>
<evidence type="ECO:0000313" key="9">
    <source>
        <dbReference type="Proteomes" id="UP000542811"/>
    </source>
</evidence>
<dbReference type="Proteomes" id="UP000542811">
    <property type="component" value="Unassembled WGS sequence"/>
</dbReference>
<evidence type="ECO:0000256" key="3">
    <source>
        <dbReference type="ARBA" id="ARBA00023163"/>
    </source>
</evidence>
<dbReference type="PANTHER" id="PTHR24567">
    <property type="entry name" value="CRP FAMILY TRANSCRIPTIONAL REGULATORY PROTEIN"/>
    <property type="match status" value="1"/>
</dbReference>
<dbReference type="SMART" id="SM00100">
    <property type="entry name" value="cNMP"/>
    <property type="match status" value="1"/>
</dbReference>
<reference evidence="7 8" key="1">
    <citation type="submission" date="2019-03" db="EMBL/GenBank/DDBJ databases">
        <title>Genomic Encyclopedia of Type Strains, Phase IV (KMG-V): Genome sequencing to study the core and pangenomes of soil and plant-associated prokaryotes.</title>
        <authorList>
            <person name="Whitman W."/>
        </authorList>
    </citation>
    <scope>NUCLEOTIDE SEQUENCE [LARGE SCALE GENOMIC DNA]</scope>
    <source>
        <strain evidence="7 8">FB403</strain>
    </source>
</reference>
<evidence type="ECO:0000256" key="1">
    <source>
        <dbReference type="ARBA" id="ARBA00023015"/>
    </source>
</evidence>
<dbReference type="Gene3D" id="1.10.10.10">
    <property type="entry name" value="Winged helix-like DNA-binding domain superfamily/Winged helix DNA-binding domain"/>
    <property type="match status" value="1"/>
</dbReference>